<keyword evidence="3" id="KW-1185">Reference proteome</keyword>
<sequence length="98" mass="10195">MKAQIAIVALATLLAPTHAALRQCAGTGSDLRYEPSGFLTSEFTQAACSAAGGSIDGSRKGNQKCCNVPDAREVTFNNNCGGQSDKRYPGFTPLAQPC</sequence>
<evidence type="ECO:0000313" key="3">
    <source>
        <dbReference type="Proteomes" id="UP001281614"/>
    </source>
</evidence>
<comment type="caution">
    <text evidence="2">The sequence shown here is derived from an EMBL/GenBank/DDBJ whole genome shotgun (WGS) entry which is preliminary data.</text>
</comment>
<name>A0AAD9Y365_COLKA</name>
<dbReference type="EMBL" id="VYYT01000521">
    <property type="protein sequence ID" value="KAK2733046.1"/>
    <property type="molecule type" value="Genomic_DNA"/>
</dbReference>
<feature type="signal peptide" evidence="1">
    <location>
        <begin position="1"/>
        <end position="19"/>
    </location>
</feature>
<evidence type="ECO:0000256" key="1">
    <source>
        <dbReference type="SAM" id="SignalP"/>
    </source>
</evidence>
<feature type="chain" id="PRO_5042084695" evidence="1">
    <location>
        <begin position="20"/>
        <end position="98"/>
    </location>
</feature>
<accession>A0AAD9Y365</accession>
<organism evidence="2 3">
    <name type="scientific">Colletotrichum kahawae</name>
    <name type="common">Coffee berry disease fungus</name>
    <dbReference type="NCBI Taxonomy" id="34407"/>
    <lineage>
        <taxon>Eukaryota</taxon>
        <taxon>Fungi</taxon>
        <taxon>Dikarya</taxon>
        <taxon>Ascomycota</taxon>
        <taxon>Pezizomycotina</taxon>
        <taxon>Sordariomycetes</taxon>
        <taxon>Hypocreomycetidae</taxon>
        <taxon>Glomerellales</taxon>
        <taxon>Glomerellaceae</taxon>
        <taxon>Colletotrichum</taxon>
        <taxon>Colletotrichum gloeosporioides species complex</taxon>
    </lineage>
</organism>
<proteinExistence type="predicted"/>
<protein>
    <submittedName>
        <fullName evidence="2">Uncharacterized protein</fullName>
    </submittedName>
</protein>
<evidence type="ECO:0000313" key="2">
    <source>
        <dbReference type="EMBL" id="KAK2733046.1"/>
    </source>
</evidence>
<keyword evidence="1" id="KW-0732">Signal</keyword>
<gene>
    <name evidence="2" type="ORF">CKAH01_08544</name>
</gene>
<dbReference type="AlphaFoldDB" id="A0AAD9Y365"/>
<dbReference type="Proteomes" id="UP001281614">
    <property type="component" value="Unassembled WGS sequence"/>
</dbReference>
<reference evidence="2" key="1">
    <citation type="submission" date="2023-02" db="EMBL/GenBank/DDBJ databases">
        <title>Colletotrichum kahawae CIFC_Que2 genome sequencing and assembly.</title>
        <authorList>
            <person name="Baroncelli R."/>
        </authorList>
    </citation>
    <scope>NUCLEOTIDE SEQUENCE</scope>
    <source>
        <strain evidence="2">CIFC_Que2</strain>
    </source>
</reference>